<protein>
    <recommendedName>
        <fullName evidence="1">Hemerythrin-like domain-containing protein</fullName>
    </recommendedName>
</protein>
<dbReference type="Gene3D" id="1.20.120.520">
    <property type="entry name" value="nmb1532 protein domain like"/>
    <property type="match status" value="1"/>
</dbReference>
<dbReference type="OrthoDB" id="8282715at2"/>
<evidence type="ECO:0000259" key="1">
    <source>
        <dbReference type="Pfam" id="PF01814"/>
    </source>
</evidence>
<dbReference type="InterPro" id="IPR012312">
    <property type="entry name" value="Hemerythrin-like"/>
</dbReference>
<organism evidence="2 3">
    <name type="scientific">Sphingomonas glacialis</name>
    <dbReference type="NCBI Taxonomy" id="658225"/>
    <lineage>
        <taxon>Bacteria</taxon>
        <taxon>Pseudomonadati</taxon>
        <taxon>Pseudomonadota</taxon>
        <taxon>Alphaproteobacteria</taxon>
        <taxon>Sphingomonadales</taxon>
        <taxon>Sphingomonadaceae</taxon>
        <taxon>Sphingomonas</taxon>
    </lineage>
</organism>
<evidence type="ECO:0000313" key="2">
    <source>
        <dbReference type="EMBL" id="TPG54040.1"/>
    </source>
</evidence>
<reference evidence="2 3" key="1">
    <citation type="journal article" date="2019" name="Environ. Microbiol.">
        <title>Species interactions and distinct microbial communities in high Arctic permafrost affected cryosols are associated with the CH4 and CO2 gas fluxes.</title>
        <authorList>
            <person name="Altshuler I."/>
            <person name="Hamel J."/>
            <person name="Turney S."/>
            <person name="Magnuson E."/>
            <person name="Levesque R."/>
            <person name="Greer C."/>
            <person name="Whyte L.G."/>
        </authorList>
    </citation>
    <scope>NUCLEOTIDE SEQUENCE [LARGE SCALE GENOMIC DNA]</scope>
    <source>
        <strain evidence="2 3">E6.1</strain>
    </source>
</reference>
<accession>A0A502FXE4</accession>
<proteinExistence type="predicted"/>
<name>A0A502FXE4_9SPHN</name>
<evidence type="ECO:0000313" key="3">
    <source>
        <dbReference type="Proteomes" id="UP000319931"/>
    </source>
</evidence>
<keyword evidence="3" id="KW-1185">Reference proteome</keyword>
<comment type="caution">
    <text evidence="2">The sequence shown here is derived from an EMBL/GenBank/DDBJ whole genome shotgun (WGS) entry which is preliminary data.</text>
</comment>
<dbReference type="Proteomes" id="UP000319931">
    <property type="component" value="Unassembled WGS sequence"/>
</dbReference>
<dbReference type="Pfam" id="PF01814">
    <property type="entry name" value="Hemerythrin"/>
    <property type="match status" value="1"/>
</dbReference>
<dbReference type="AlphaFoldDB" id="A0A502FXE4"/>
<feature type="domain" description="Hemerythrin-like" evidence="1">
    <location>
        <begin position="18"/>
        <end position="146"/>
    </location>
</feature>
<gene>
    <name evidence="2" type="ORF">EAH76_04860</name>
</gene>
<dbReference type="EMBL" id="RCZC01000002">
    <property type="protein sequence ID" value="TPG54040.1"/>
    <property type="molecule type" value="Genomic_DNA"/>
</dbReference>
<sequence length="168" mass="18279">MAKPMRWHVIDEIDVVGLVSDHAALDRLCDRLEQHADWLPQRPSPREADALRADLRVALGRHVVREERLFTRVFAGSLAQPLCHTLIGQITAGHSACLAQSEDIVAALQPDAGATLCPEAFGYMLRCFFQGCRQAMAFEELALLALAGDRLTPAARAVLTQRLAAGAG</sequence>
<dbReference type="RefSeq" id="WP_140848786.1">
    <property type="nucleotide sequence ID" value="NZ_RCZC01000002.1"/>
</dbReference>